<reference evidence="3" key="1">
    <citation type="submission" date="2014-04" db="EMBL/GenBank/DDBJ databases">
        <title>Evolutionary Origins and Diversification of the Mycorrhizal Mutualists.</title>
        <authorList>
            <consortium name="DOE Joint Genome Institute"/>
            <consortium name="Mycorrhizal Genomics Consortium"/>
            <person name="Kohler A."/>
            <person name="Kuo A."/>
            <person name="Nagy L.G."/>
            <person name="Floudas D."/>
            <person name="Copeland A."/>
            <person name="Barry K.W."/>
            <person name="Cichocki N."/>
            <person name="Veneault-Fourrey C."/>
            <person name="LaButti K."/>
            <person name="Lindquist E.A."/>
            <person name="Lipzen A."/>
            <person name="Lundell T."/>
            <person name="Morin E."/>
            <person name="Murat C."/>
            <person name="Riley R."/>
            <person name="Ohm R."/>
            <person name="Sun H."/>
            <person name="Tunlid A."/>
            <person name="Henrissat B."/>
            <person name="Grigoriev I.V."/>
            <person name="Hibbett D.S."/>
            <person name="Martin F."/>
        </authorList>
    </citation>
    <scope>NUCLEOTIDE SEQUENCE [LARGE SCALE GENOMIC DNA]</scope>
    <source>
        <strain evidence="3">FD-334 SS-4</strain>
    </source>
</reference>
<dbReference type="Proteomes" id="UP000054270">
    <property type="component" value="Unassembled WGS sequence"/>
</dbReference>
<protein>
    <submittedName>
        <fullName evidence="2">Uncharacterized protein</fullName>
    </submittedName>
</protein>
<dbReference type="EMBL" id="KN817580">
    <property type="protein sequence ID" value="KJA19206.1"/>
    <property type="molecule type" value="Genomic_DNA"/>
</dbReference>
<dbReference type="SUPFAM" id="SSF81301">
    <property type="entry name" value="Nucleotidyltransferase"/>
    <property type="match status" value="1"/>
</dbReference>
<organism evidence="2 3">
    <name type="scientific">Hypholoma sublateritium (strain FD-334 SS-4)</name>
    <dbReference type="NCBI Taxonomy" id="945553"/>
    <lineage>
        <taxon>Eukaryota</taxon>
        <taxon>Fungi</taxon>
        <taxon>Dikarya</taxon>
        <taxon>Basidiomycota</taxon>
        <taxon>Agaricomycotina</taxon>
        <taxon>Agaricomycetes</taxon>
        <taxon>Agaricomycetidae</taxon>
        <taxon>Agaricales</taxon>
        <taxon>Agaricineae</taxon>
        <taxon>Strophariaceae</taxon>
        <taxon>Hypholoma</taxon>
    </lineage>
</organism>
<sequence>METVGGKALPLATVPTAPAAPTTKTKKQNRPRAVKVEAQNAHYTLVLQAALIVTDILKVHNMTCAVFGSLASKLYGSPRCPKDVDLLVSPVLNDPSDSDSSGTTVLRTLDATELKDLILRANPRNFFLKLPRDPTADYRILWFRQYYRGPECKVDILVPGTMHLPRLIATRVVHLTDAKHGASTTIPVVPFALLLLHKLQGWDDHRKAEEAYKNQKQHQDAADVRKLLALRHESELLKKTPPWDDEELFSEEFRALTKERVKAYCAAFPDRSKEWKALGFEIS</sequence>
<dbReference type="Gene3D" id="3.30.460.40">
    <property type="match status" value="1"/>
</dbReference>
<dbReference type="AlphaFoldDB" id="A0A0D2NR74"/>
<dbReference type="OMA" id="RILWFRQ"/>
<feature type="compositionally biased region" description="Low complexity" evidence="1">
    <location>
        <begin position="7"/>
        <end position="23"/>
    </location>
</feature>
<dbReference type="InterPro" id="IPR043519">
    <property type="entry name" value="NT_sf"/>
</dbReference>
<proteinExistence type="predicted"/>
<feature type="region of interest" description="Disordered" evidence="1">
    <location>
        <begin position="1"/>
        <end position="30"/>
    </location>
</feature>
<dbReference type="OrthoDB" id="3133286at2759"/>
<gene>
    <name evidence="2" type="ORF">HYPSUDRAFT_168391</name>
</gene>
<name>A0A0D2NR74_HYPSF</name>
<accession>A0A0D2NR74</accession>
<evidence type="ECO:0000256" key="1">
    <source>
        <dbReference type="SAM" id="MobiDB-lite"/>
    </source>
</evidence>
<evidence type="ECO:0000313" key="2">
    <source>
        <dbReference type="EMBL" id="KJA19206.1"/>
    </source>
</evidence>
<keyword evidence="3" id="KW-1185">Reference proteome</keyword>
<evidence type="ECO:0000313" key="3">
    <source>
        <dbReference type="Proteomes" id="UP000054270"/>
    </source>
</evidence>